<organism evidence="2 3">
    <name type="scientific">Marinicauda pacifica</name>
    <dbReference type="NCBI Taxonomy" id="1133559"/>
    <lineage>
        <taxon>Bacteria</taxon>
        <taxon>Pseudomonadati</taxon>
        <taxon>Pseudomonadota</taxon>
        <taxon>Alphaproteobacteria</taxon>
        <taxon>Maricaulales</taxon>
        <taxon>Maricaulaceae</taxon>
        <taxon>Marinicauda</taxon>
    </lineage>
</organism>
<dbReference type="OrthoDB" id="7551043at2"/>
<keyword evidence="3" id="KW-1185">Reference proteome</keyword>
<name>A0A4S2HDK1_9PROT</name>
<gene>
    <name evidence="2" type="ORF">E5162_01970</name>
</gene>
<comment type="caution">
    <text evidence="2">The sequence shown here is derived from an EMBL/GenBank/DDBJ whole genome shotgun (WGS) entry which is preliminary data.</text>
</comment>
<evidence type="ECO:0000256" key="1">
    <source>
        <dbReference type="SAM" id="Phobius"/>
    </source>
</evidence>
<dbReference type="AlphaFoldDB" id="A0A4S2HDK1"/>
<dbReference type="EMBL" id="SRXV01000001">
    <property type="protein sequence ID" value="TGY94074.1"/>
    <property type="molecule type" value="Genomic_DNA"/>
</dbReference>
<keyword evidence="1" id="KW-0812">Transmembrane</keyword>
<protein>
    <submittedName>
        <fullName evidence="2">Uncharacterized protein</fullName>
    </submittedName>
</protein>
<accession>A0A4S2HDK1</accession>
<evidence type="ECO:0000313" key="3">
    <source>
        <dbReference type="Proteomes" id="UP000305451"/>
    </source>
</evidence>
<sequence length="255" mass="28535">MRSKDLLGVFNLIVVVSVLGAISYAALVLQPAEYDPETLCLAGEQPAHTVVVIDKTDLYSPRQADLILARILEARDRLAIGERLSLFELDERGELEDSNFSLCNPGRGAQINPLYRNPTRVEARYQALFERPLQSVLTDLVEPKNAPRSPIIEALARLAQNPDFDRTTPGRDIVLVSDMLQNSELFSVYGNARLPDPRLVAAEIEREYGDVLAGVRVHIHLIPRDGWESQQAGGIQTYWQEIFRSLGMRDSWSGL</sequence>
<dbReference type="RefSeq" id="WP_135943269.1">
    <property type="nucleotide sequence ID" value="NZ_BMEI01000001.1"/>
</dbReference>
<keyword evidence="1" id="KW-1133">Transmembrane helix</keyword>
<keyword evidence="1" id="KW-0472">Membrane</keyword>
<feature type="transmembrane region" description="Helical" evidence="1">
    <location>
        <begin position="7"/>
        <end position="29"/>
    </location>
</feature>
<evidence type="ECO:0000313" key="2">
    <source>
        <dbReference type="EMBL" id="TGY94074.1"/>
    </source>
</evidence>
<dbReference type="Proteomes" id="UP000305451">
    <property type="component" value="Unassembled WGS sequence"/>
</dbReference>
<proteinExistence type="predicted"/>
<reference evidence="2 3" key="1">
    <citation type="journal article" date="2013" name="Int. J. Syst. Evol. Microbiol.">
        <title>Marinicauda pacifica gen. nov., sp. nov., a prosthecate alphaproteobacterium of the family Hyphomonadaceae isolated from deep seawater.</title>
        <authorList>
            <person name="Zhang X.Y."/>
            <person name="Li G.W."/>
            <person name="Wang C.S."/>
            <person name="Zhang Y.J."/>
            <person name="Xu X.W."/>
            <person name="Li H."/>
            <person name="Liu A."/>
            <person name="Liu C."/>
            <person name="Xie B.B."/>
            <person name="Qin Q.L."/>
            <person name="Xu Z."/>
            <person name="Chen X.L."/>
            <person name="Zhou B.C."/>
            <person name="Zhang Y.Z."/>
        </authorList>
    </citation>
    <scope>NUCLEOTIDE SEQUENCE [LARGE SCALE GENOMIC DNA]</scope>
    <source>
        <strain evidence="2 3">P-1 km-3</strain>
    </source>
</reference>